<comment type="caution">
    <text evidence="2">The sequence shown here is derived from an EMBL/GenBank/DDBJ whole genome shotgun (WGS) entry which is preliminary data.</text>
</comment>
<dbReference type="AlphaFoldDB" id="A0A1E7YKK6"/>
<evidence type="ECO:0000256" key="1">
    <source>
        <dbReference type="SAM" id="Phobius"/>
    </source>
</evidence>
<organism evidence="2 3">
    <name type="scientific">Acidithiobacillus caldus</name>
    <dbReference type="NCBI Taxonomy" id="33059"/>
    <lineage>
        <taxon>Bacteria</taxon>
        <taxon>Pseudomonadati</taxon>
        <taxon>Pseudomonadota</taxon>
        <taxon>Acidithiobacillia</taxon>
        <taxon>Acidithiobacillales</taxon>
        <taxon>Acidithiobacillaceae</taxon>
        <taxon>Acidithiobacillus</taxon>
    </lineage>
</organism>
<dbReference type="EMBL" id="LZYE01000340">
    <property type="protein sequence ID" value="OFC30311.1"/>
    <property type="molecule type" value="Genomic_DNA"/>
</dbReference>
<dbReference type="RefSeq" id="WP_070113862.1">
    <property type="nucleotide sequence ID" value="NZ_LZYE01000340.1"/>
</dbReference>
<proteinExistence type="predicted"/>
<sequence length="202" mass="22703">MSWSDMFWEYLDHVATILDILVGGIALWGVFLPTSFWNRMRKYLRGNVHQGGEEVDTIAADGVIFTVSKKETPIWTMMKVRPNRVHLIGSRQTMEAVNSIKEFAHTANITISEAELNDADDVAEARQLVSHAINQLQQHGCKRIVIDVTGGKTPMSIGAFQAGDEANLPVIYVTAPFDQKLRHADLDRARIYVIREGRENTP</sequence>
<feature type="transmembrane region" description="Helical" evidence="1">
    <location>
        <begin position="20"/>
        <end position="37"/>
    </location>
</feature>
<gene>
    <name evidence="2" type="ORF">BAE27_11985</name>
</gene>
<keyword evidence="1" id="KW-0812">Transmembrane</keyword>
<keyword evidence="1" id="KW-1133">Transmembrane helix</keyword>
<reference evidence="2 3" key="1">
    <citation type="submission" date="2016-06" db="EMBL/GenBank/DDBJ databases">
        <title>Gene turnover analysis identifies the evolutionary adaptation of the extremophile Acidithiobacillus caldus.</title>
        <authorList>
            <person name="Zhang X."/>
        </authorList>
    </citation>
    <scope>NUCLEOTIDE SEQUENCE [LARGE SCALE GENOMIC DNA]</scope>
    <source>
        <strain evidence="2 3">DX</strain>
    </source>
</reference>
<dbReference type="Proteomes" id="UP000175616">
    <property type="component" value="Unassembled WGS sequence"/>
</dbReference>
<evidence type="ECO:0000313" key="2">
    <source>
        <dbReference type="EMBL" id="OFC30311.1"/>
    </source>
</evidence>
<dbReference type="InterPro" id="IPR011335">
    <property type="entry name" value="Restrct_endonuc-II-like"/>
</dbReference>
<dbReference type="SUPFAM" id="SSF52980">
    <property type="entry name" value="Restriction endonuclease-like"/>
    <property type="match status" value="1"/>
</dbReference>
<keyword evidence="1" id="KW-0472">Membrane</keyword>
<accession>A0A1E7YKK6</accession>
<evidence type="ECO:0000313" key="3">
    <source>
        <dbReference type="Proteomes" id="UP000175616"/>
    </source>
</evidence>
<protein>
    <submittedName>
        <fullName evidence="2">Uncharacterized protein</fullName>
    </submittedName>
</protein>
<name>A0A1E7YKK6_9PROT</name>
<dbReference type="Gene3D" id="3.40.50.10770">
    <property type="entry name" value="Hypothetical protein VC1899 like domain (Restriction endonuclease-like)"/>
    <property type="match status" value="1"/>
</dbReference>